<dbReference type="FunFam" id="1.10.10.10:FF:000001">
    <property type="entry name" value="LysR family transcriptional regulator"/>
    <property type="match status" value="1"/>
</dbReference>
<dbReference type="Pfam" id="PF00126">
    <property type="entry name" value="HTH_1"/>
    <property type="match status" value="1"/>
</dbReference>
<comment type="caution">
    <text evidence="6">The sequence shown here is derived from an EMBL/GenBank/DDBJ whole genome shotgun (WGS) entry which is preliminary data.</text>
</comment>
<evidence type="ECO:0000313" key="7">
    <source>
        <dbReference type="Proteomes" id="UP000256913"/>
    </source>
</evidence>
<dbReference type="Gene3D" id="3.40.190.290">
    <property type="match status" value="1"/>
</dbReference>
<keyword evidence="3 6" id="KW-0238">DNA-binding</keyword>
<feature type="domain" description="HTH lysR-type" evidence="5">
    <location>
        <begin position="1"/>
        <end position="58"/>
    </location>
</feature>
<protein>
    <submittedName>
        <fullName evidence="6">DNA-binding transcriptional LysR family regulator</fullName>
    </submittedName>
</protein>
<keyword evidence="4" id="KW-0804">Transcription</keyword>
<dbReference type="SUPFAM" id="SSF46785">
    <property type="entry name" value="Winged helix' DNA-binding domain"/>
    <property type="match status" value="1"/>
</dbReference>
<keyword evidence="7" id="KW-1185">Reference proteome</keyword>
<organism evidence="6 7">
    <name type="scientific">Asanoa ferruginea</name>
    <dbReference type="NCBI Taxonomy" id="53367"/>
    <lineage>
        <taxon>Bacteria</taxon>
        <taxon>Bacillati</taxon>
        <taxon>Actinomycetota</taxon>
        <taxon>Actinomycetes</taxon>
        <taxon>Micromonosporales</taxon>
        <taxon>Micromonosporaceae</taxon>
        <taxon>Asanoa</taxon>
    </lineage>
</organism>
<accession>A0A3D9ZMK5</accession>
<evidence type="ECO:0000256" key="2">
    <source>
        <dbReference type="ARBA" id="ARBA00023015"/>
    </source>
</evidence>
<sequence>MRLEQLRSFVAVAELRHFTQAAVAVGVAQPSLSKQIHSLEAELGAPLFTRLPSEVELTPAGEALLPLAQRILADAETAHREVRNLVGLTSGRVRLGATPSLCTSLAPRVLRRFHSAHPGIELRVAEGGSQELVRSLSHGELDLALVVLPATGIDPALEAAPILEEALVVAAAVGTPLPEPMRVEDLRDRPLVMFRRGYNLRDDALEACRRAGFEPTFAVEGGELDAVLEFVEAGLGLAVVPEMVLANRPGLRAVPLAPPGLRRTIAIAQRRGVSLTHAASALREVILADVCP</sequence>
<dbReference type="InterPro" id="IPR036390">
    <property type="entry name" value="WH_DNA-bd_sf"/>
</dbReference>
<dbReference type="OrthoDB" id="3181812at2"/>
<dbReference type="AlphaFoldDB" id="A0A3D9ZMK5"/>
<dbReference type="Pfam" id="PF03466">
    <property type="entry name" value="LysR_substrate"/>
    <property type="match status" value="1"/>
</dbReference>
<dbReference type="Gene3D" id="1.10.10.10">
    <property type="entry name" value="Winged helix-like DNA-binding domain superfamily/Winged helix DNA-binding domain"/>
    <property type="match status" value="1"/>
</dbReference>
<dbReference type="GO" id="GO:0003677">
    <property type="term" value="F:DNA binding"/>
    <property type="evidence" value="ECO:0007669"/>
    <property type="project" value="UniProtKB-KW"/>
</dbReference>
<reference evidence="6 7" key="1">
    <citation type="submission" date="2018-08" db="EMBL/GenBank/DDBJ databases">
        <title>Sequencing the genomes of 1000 actinobacteria strains.</title>
        <authorList>
            <person name="Klenk H.-P."/>
        </authorList>
    </citation>
    <scope>NUCLEOTIDE SEQUENCE [LARGE SCALE GENOMIC DNA]</scope>
    <source>
        <strain evidence="6 7">DSM 44099</strain>
    </source>
</reference>
<dbReference type="InterPro" id="IPR000847">
    <property type="entry name" value="LysR_HTH_N"/>
</dbReference>
<comment type="similarity">
    <text evidence="1">Belongs to the LysR transcriptional regulatory family.</text>
</comment>
<dbReference type="PROSITE" id="PS50931">
    <property type="entry name" value="HTH_LYSR"/>
    <property type="match status" value="1"/>
</dbReference>
<dbReference type="InterPro" id="IPR050950">
    <property type="entry name" value="HTH-type_LysR_regulators"/>
</dbReference>
<evidence type="ECO:0000259" key="5">
    <source>
        <dbReference type="PROSITE" id="PS50931"/>
    </source>
</evidence>
<dbReference type="GO" id="GO:0003700">
    <property type="term" value="F:DNA-binding transcription factor activity"/>
    <property type="evidence" value="ECO:0007669"/>
    <property type="project" value="InterPro"/>
</dbReference>
<dbReference type="PRINTS" id="PR00039">
    <property type="entry name" value="HTHLYSR"/>
</dbReference>
<gene>
    <name evidence="6" type="ORF">DFJ67_4523</name>
</gene>
<dbReference type="SUPFAM" id="SSF53850">
    <property type="entry name" value="Periplasmic binding protein-like II"/>
    <property type="match status" value="1"/>
</dbReference>
<proteinExistence type="inferred from homology"/>
<evidence type="ECO:0000256" key="3">
    <source>
        <dbReference type="ARBA" id="ARBA00023125"/>
    </source>
</evidence>
<name>A0A3D9ZMK5_9ACTN</name>
<evidence type="ECO:0000256" key="4">
    <source>
        <dbReference type="ARBA" id="ARBA00023163"/>
    </source>
</evidence>
<keyword evidence="2" id="KW-0805">Transcription regulation</keyword>
<dbReference type="PANTHER" id="PTHR30419">
    <property type="entry name" value="HTH-TYPE TRANSCRIPTIONAL REGULATOR YBHD"/>
    <property type="match status" value="1"/>
</dbReference>
<evidence type="ECO:0000256" key="1">
    <source>
        <dbReference type="ARBA" id="ARBA00009437"/>
    </source>
</evidence>
<evidence type="ECO:0000313" key="6">
    <source>
        <dbReference type="EMBL" id="REF98505.1"/>
    </source>
</evidence>
<dbReference type="Proteomes" id="UP000256913">
    <property type="component" value="Unassembled WGS sequence"/>
</dbReference>
<dbReference type="InterPro" id="IPR036388">
    <property type="entry name" value="WH-like_DNA-bd_sf"/>
</dbReference>
<dbReference type="GO" id="GO:0005829">
    <property type="term" value="C:cytosol"/>
    <property type="evidence" value="ECO:0007669"/>
    <property type="project" value="TreeGrafter"/>
</dbReference>
<dbReference type="CDD" id="cd05466">
    <property type="entry name" value="PBP2_LTTR_substrate"/>
    <property type="match status" value="1"/>
</dbReference>
<dbReference type="EMBL" id="QUMQ01000001">
    <property type="protein sequence ID" value="REF98505.1"/>
    <property type="molecule type" value="Genomic_DNA"/>
</dbReference>
<dbReference type="InterPro" id="IPR005119">
    <property type="entry name" value="LysR_subst-bd"/>
</dbReference>